<dbReference type="Pfam" id="PF01230">
    <property type="entry name" value="HIT"/>
    <property type="match status" value="1"/>
</dbReference>
<keyword evidence="4" id="KW-1185">Reference proteome</keyword>
<dbReference type="SUPFAM" id="SSF54197">
    <property type="entry name" value="HIT-like"/>
    <property type="match status" value="1"/>
</dbReference>
<feature type="domain" description="HIT" evidence="2">
    <location>
        <begin position="6"/>
        <end position="110"/>
    </location>
</feature>
<organism evidence="3 4">
    <name type="scientific">Dysosmobacter segnis</name>
    <dbReference type="NCBI Taxonomy" id="2763042"/>
    <lineage>
        <taxon>Bacteria</taxon>
        <taxon>Bacillati</taxon>
        <taxon>Bacillota</taxon>
        <taxon>Clostridia</taxon>
        <taxon>Eubacteriales</taxon>
        <taxon>Oscillospiraceae</taxon>
        <taxon>Dysosmobacter</taxon>
    </lineage>
</organism>
<dbReference type="Proteomes" id="UP000620327">
    <property type="component" value="Unassembled WGS sequence"/>
</dbReference>
<protein>
    <submittedName>
        <fullName evidence="3">HIT family protein</fullName>
    </submittedName>
</protein>
<sequence>MPMGCFYCDEHHEGREAIMFKVGEMKAGVLYLFKDQAHKGRCALALKAHKKELCECTDQERADFAEDLAKASGAIKELWGCTKLNLGSFGDTNPHLHFHIVPKYEGGFEFGGAFAITNPEPVYLTDGEYQEMISALKAKLGI</sequence>
<gene>
    <name evidence="3" type="ORF">H8Z83_09090</name>
</gene>
<evidence type="ECO:0000313" key="4">
    <source>
        <dbReference type="Proteomes" id="UP000620327"/>
    </source>
</evidence>
<accession>A0A923MIV6</accession>
<dbReference type="AlphaFoldDB" id="A0A923MIV6"/>
<feature type="short sequence motif" description="Histidine triad motif" evidence="1">
    <location>
        <begin position="95"/>
        <end position="99"/>
    </location>
</feature>
<dbReference type="InterPro" id="IPR011146">
    <property type="entry name" value="HIT-like"/>
</dbReference>
<reference evidence="3" key="1">
    <citation type="submission" date="2020-08" db="EMBL/GenBank/DDBJ databases">
        <title>Genome public.</title>
        <authorList>
            <person name="Liu C."/>
            <person name="Sun Q."/>
        </authorList>
    </citation>
    <scope>NUCLEOTIDE SEQUENCE</scope>
    <source>
        <strain evidence="3">BX15</strain>
    </source>
</reference>
<name>A0A923MIV6_9FIRM</name>
<dbReference type="GO" id="GO:0003824">
    <property type="term" value="F:catalytic activity"/>
    <property type="evidence" value="ECO:0007669"/>
    <property type="project" value="InterPro"/>
</dbReference>
<evidence type="ECO:0000256" key="1">
    <source>
        <dbReference type="PROSITE-ProRule" id="PRU00464"/>
    </source>
</evidence>
<dbReference type="EMBL" id="JACOQI010000007">
    <property type="protein sequence ID" value="MBC5770473.1"/>
    <property type="molecule type" value="Genomic_DNA"/>
</dbReference>
<proteinExistence type="predicted"/>
<evidence type="ECO:0000313" key="3">
    <source>
        <dbReference type="EMBL" id="MBC5770473.1"/>
    </source>
</evidence>
<dbReference type="PROSITE" id="PS51084">
    <property type="entry name" value="HIT_2"/>
    <property type="match status" value="1"/>
</dbReference>
<dbReference type="InterPro" id="IPR036265">
    <property type="entry name" value="HIT-like_sf"/>
</dbReference>
<dbReference type="Gene3D" id="3.30.428.10">
    <property type="entry name" value="HIT-like"/>
    <property type="match status" value="1"/>
</dbReference>
<comment type="caution">
    <text evidence="3">The sequence shown here is derived from an EMBL/GenBank/DDBJ whole genome shotgun (WGS) entry which is preliminary data.</text>
</comment>
<evidence type="ECO:0000259" key="2">
    <source>
        <dbReference type="PROSITE" id="PS51084"/>
    </source>
</evidence>